<reference evidence="4 5" key="1">
    <citation type="journal article" date="2018" name="Evol. Lett.">
        <title>Horizontal gene cluster transfer increased hallucinogenic mushroom diversity.</title>
        <authorList>
            <person name="Reynolds H.T."/>
            <person name="Vijayakumar V."/>
            <person name="Gluck-Thaler E."/>
            <person name="Korotkin H.B."/>
            <person name="Matheny P.B."/>
            <person name="Slot J.C."/>
        </authorList>
    </citation>
    <scope>NUCLEOTIDE SEQUENCE [LARGE SCALE GENOMIC DNA]</scope>
    <source>
        <strain evidence="4 5">2631</strain>
    </source>
</reference>
<accession>A0A409WVT3</accession>
<keyword evidence="1" id="KW-0238">DNA-binding</keyword>
<dbReference type="PROSITE" id="PS51253">
    <property type="entry name" value="HTH_CENPB"/>
    <property type="match status" value="1"/>
</dbReference>
<comment type="caution">
    <text evidence="4">The sequence shown here is derived from an EMBL/GenBank/DDBJ whole genome shotgun (WGS) entry which is preliminary data.</text>
</comment>
<evidence type="ECO:0000256" key="1">
    <source>
        <dbReference type="ARBA" id="ARBA00023125"/>
    </source>
</evidence>
<dbReference type="Proteomes" id="UP000283269">
    <property type="component" value="Unassembled WGS sequence"/>
</dbReference>
<evidence type="ECO:0000259" key="3">
    <source>
        <dbReference type="PROSITE" id="PS51253"/>
    </source>
</evidence>
<dbReference type="Pfam" id="PF03221">
    <property type="entry name" value="HTH_Tnp_Tc5"/>
    <property type="match status" value="1"/>
</dbReference>
<dbReference type="GO" id="GO:0003677">
    <property type="term" value="F:DNA binding"/>
    <property type="evidence" value="ECO:0007669"/>
    <property type="project" value="UniProtKB-KW"/>
</dbReference>
<feature type="compositionally biased region" description="Low complexity" evidence="2">
    <location>
        <begin position="321"/>
        <end position="339"/>
    </location>
</feature>
<dbReference type="InterPro" id="IPR006600">
    <property type="entry name" value="HTH_CenpB_DNA-bd_dom"/>
</dbReference>
<feature type="compositionally biased region" description="Polar residues" evidence="2">
    <location>
        <begin position="352"/>
        <end position="361"/>
    </location>
</feature>
<dbReference type="STRING" id="93625.A0A409WVT3"/>
<sequence length="361" mass="40018">MAGRTKSKWEKNYRIRHKYNDLMAQATKAYQHERKKSKKGRDGLRKICLTFEELHFQESGERIKLCHMTLKCLAEGGSTREQANADRSWLTSEEENVVVEFVCEMAAQGFPYSHKQVKEAVDMIAGARWGDKFPSEGVGANWTYWFSKHHAERIKRGRAANPANNDLWWEILGEVIVKYLIKPENTYGTDEVGIQAQGQGKREYVFGPRTKGAPYQQRAGSWENITVIVTICADGTTTPPAALHIMAYTTALTLELIKTAFRKTGIHPFDPSVITPAMLATSKDTSKDAHLPASIPSDPDSVEAVHILADMLQQLQLANVNPTAADPAPSDSSPNPSNSEVAEIAPAAPGPSRSQVTRRTT</sequence>
<evidence type="ECO:0000313" key="4">
    <source>
        <dbReference type="EMBL" id="PPQ82633.1"/>
    </source>
</evidence>
<proteinExistence type="predicted"/>
<organism evidence="4 5">
    <name type="scientific">Psilocybe cyanescens</name>
    <dbReference type="NCBI Taxonomy" id="93625"/>
    <lineage>
        <taxon>Eukaryota</taxon>
        <taxon>Fungi</taxon>
        <taxon>Dikarya</taxon>
        <taxon>Basidiomycota</taxon>
        <taxon>Agaricomycotina</taxon>
        <taxon>Agaricomycetes</taxon>
        <taxon>Agaricomycetidae</taxon>
        <taxon>Agaricales</taxon>
        <taxon>Agaricineae</taxon>
        <taxon>Strophariaceae</taxon>
        <taxon>Psilocybe</taxon>
    </lineage>
</organism>
<protein>
    <recommendedName>
        <fullName evidence="3">HTH CENPB-type domain-containing protein</fullName>
    </recommendedName>
</protein>
<feature type="region of interest" description="Disordered" evidence="2">
    <location>
        <begin position="321"/>
        <end position="361"/>
    </location>
</feature>
<name>A0A409WVT3_PSICY</name>
<dbReference type="InParanoid" id="A0A409WVT3"/>
<feature type="domain" description="HTH CENPB-type" evidence="3">
    <location>
        <begin position="82"/>
        <end position="156"/>
    </location>
</feature>
<dbReference type="EMBL" id="NHYD01003115">
    <property type="protein sequence ID" value="PPQ82633.1"/>
    <property type="molecule type" value="Genomic_DNA"/>
</dbReference>
<evidence type="ECO:0000313" key="5">
    <source>
        <dbReference type="Proteomes" id="UP000283269"/>
    </source>
</evidence>
<dbReference type="OrthoDB" id="2668963at2759"/>
<keyword evidence="5" id="KW-1185">Reference proteome</keyword>
<gene>
    <name evidence="4" type="ORF">CVT25_007561</name>
</gene>
<dbReference type="AlphaFoldDB" id="A0A409WVT3"/>
<evidence type="ECO:0000256" key="2">
    <source>
        <dbReference type="SAM" id="MobiDB-lite"/>
    </source>
</evidence>